<accession>A0A8J6Q6J6</accession>
<evidence type="ECO:0000313" key="5">
    <source>
        <dbReference type="EMBL" id="MBD0835252.1"/>
    </source>
</evidence>
<reference evidence="5" key="1">
    <citation type="journal article" date="2013" name="Int. J. Syst. Evol. Microbiol.">
        <title>Aestuariibaculum suncheonense gen. nov., sp. nov., a marine bacterium of the family Flavobacteriaceae isolated from a tidal flat and emended descriptions of the genera Gaetbulibacter and Tamlana.</title>
        <authorList>
            <person name="Jeong S.H."/>
            <person name="Park M.S."/>
            <person name="Jin H.M."/>
            <person name="Lee K."/>
            <person name="Park W."/>
            <person name="Jeon C.O."/>
        </authorList>
    </citation>
    <scope>NUCLEOTIDE SEQUENCE</scope>
    <source>
        <strain evidence="5">SC17</strain>
    </source>
</reference>
<dbReference type="InterPro" id="IPR013830">
    <property type="entry name" value="SGNH_hydro"/>
</dbReference>
<dbReference type="RefSeq" id="WP_188215733.1">
    <property type="nucleotide sequence ID" value="NZ_BAABGH010000010.1"/>
</dbReference>
<evidence type="ECO:0000313" key="6">
    <source>
        <dbReference type="Proteomes" id="UP000602057"/>
    </source>
</evidence>
<dbReference type="Gene3D" id="3.40.50.1110">
    <property type="entry name" value="SGNH hydrolase"/>
    <property type="match status" value="2"/>
</dbReference>
<keyword evidence="6" id="KW-1185">Reference proteome</keyword>
<keyword evidence="1" id="KW-0378">Hydrolase</keyword>
<evidence type="ECO:0000259" key="4">
    <source>
        <dbReference type="Pfam" id="PF13472"/>
    </source>
</evidence>
<feature type="signal peptide" evidence="2">
    <location>
        <begin position="1"/>
        <end position="19"/>
    </location>
</feature>
<evidence type="ECO:0000256" key="2">
    <source>
        <dbReference type="SAM" id="SignalP"/>
    </source>
</evidence>
<proteinExistence type="predicted"/>
<reference evidence="5" key="2">
    <citation type="submission" date="2020-09" db="EMBL/GenBank/DDBJ databases">
        <authorList>
            <person name="Wu Z."/>
        </authorList>
    </citation>
    <scope>NUCLEOTIDE SEQUENCE</scope>
    <source>
        <strain evidence="5">SC17</strain>
    </source>
</reference>
<dbReference type="InterPro" id="IPR039329">
    <property type="entry name" value="SIAE"/>
</dbReference>
<evidence type="ECO:0000259" key="3">
    <source>
        <dbReference type="Pfam" id="PF03629"/>
    </source>
</evidence>
<protein>
    <submittedName>
        <fullName evidence="5">Sialate O-acetylesterase</fullName>
    </submittedName>
</protein>
<feature type="domain" description="SGNH hydrolase-type esterase" evidence="4">
    <location>
        <begin position="26"/>
        <end position="202"/>
    </location>
</feature>
<name>A0A8J6Q6J6_9FLAO</name>
<dbReference type="PANTHER" id="PTHR22901:SF0">
    <property type="entry name" value="SIALATE O-ACETYLESTERASE"/>
    <property type="match status" value="1"/>
</dbReference>
<dbReference type="GO" id="GO:0001681">
    <property type="term" value="F:sialate O-acetylesterase activity"/>
    <property type="evidence" value="ECO:0007669"/>
    <property type="project" value="InterPro"/>
</dbReference>
<dbReference type="PANTHER" id="PTHR22901">
    <property type="entry name" value="SIALATE O-ACETYLESTERASE"/>
    <property type="match status" value="1"/>
</dbReference>
<dbReference type="Pfam" id="PF13472">
    <property type="entry name" value="Lipase_GDSL_2"/>
    <property type="match status" value="1"/>
</dbReference>
<keyword evidence="2" id="KW-0732">Signal</keyword>
<dbReference type="Proteomes" id="UP000602057">
    <property type="component" value="Unassembled WGS sequence"/>
</dbReference>
<dbReference type="SUPFAM" id="SSF52266">
    <property type="entry name" value="SGNH hydrolase"/>
    <property type="match status" value="2"/>
</dbReference>
<dbReference type="GO" id="GO:0005975">
    <property type="term" value="P:carbohydrate metabolic process"/>
    <property type="evidence" value="ECO:0007669"/>
    <property type="project" value="TreeGrafter"/>
</dbReference>
<organism evidence="5 6">
    <name type="scientific">Aestuariibaculum suncheonense</name>
    <dbReference type="NCBI Taxonomy" id="1028745"/>
    <lineage>
        <taxon>Bacteria</taxon>
        <taxon>Pseudomonadati</taxon>
        <taxon>Bacteroidota</taxon>
        <taxon>Flavobacteriia</taxon>
        <taxon>Flavobacteriales</taxon>
        <taxon>Flavobacteriaceae</taxon>
    </lineage>
</organism>
<dbReference type="Pfam" id="PF03629">
    <property type="entry name" value="SASA"/>
    <property type="match status" value="1"/>
</dbReference>
<evidence type="ECO:0000256" key="1">
    <source>
        <dbReference type="ARBA" id="ARBA00022801"/>
    </source>
</evidence>
<comment type="caution">
    <text evidence="5">The sequence shown here is derived from an EMBL/GenBank/DDBJ whole genome shotgun (WGS) entry which is preliminary data.</text>
</comment>
<dbReference type="InterPro" id="IPR036514">
    <property type="entry name" value="SGNH_hydro_sf"/>
</dbReference>
<feature type="domain" description="Sialate O-acetylesterase" evidence="3">
    <location>
        <begin position="479"/>
        <end position="579"/>
    </location>
</feature>
<dbReference type="InterPro" id="IPR005181">
    <property type="entry name" value="SASA"/>
</dbReference>
<gene>
    <name evidence="5" type="ORF">ICJ84_07395</name>
</gene>
<dbReference type="EMBL" id="JACVXC010000002">
    <property type="protein sequence ID" value="MBD0835252.1"/>
    <property type="molecule type" value="Genomic_DNA"/>
</dbReference>
<dbReference type="AlphaFoldDB" id="A0A8J6Q6J6"/>
<sequence>MFSKFICLIVILQSFISHAQKVKIACVGNSVTYGYKIENREENCYPTQLQNLLGKQYEVGNFGHSGATMLKNGHKPYWDEKEFTESKAFLPNIVVIHLGLNDQGNNNWPDHKDEFIDDYLDMISAYQNLPTSPKVFICRMSPTFSGHHWFEEGMRESFKEIQSKIENVAKIANVSLIDLHEPLYRYPEYFPDNLHPTKEGAAKIAQKVYSTISKNCGGLKVSRLYGENMVFQRNEPIVVTGVSNLDDEITVVFNTGKQITKPNENGVWKVTFKAMEAGGPYKLKINSKGSNSIEINRVYLGEVWLASGQSNMDFKVHQMASAKAVLKDSINPNVFVFSMNPKVLKSTSFSSEELALCHADNYFEYSGWANSDGDILEKFSAVAYAYACNLQKKLNVPVGIVCNAVGGSPTQSWISRESMEQKHETISLLNDTWFNPLVDAWVSERKFENFAGDKYLKTRHPYDATFLFDSGILPLLNYNFKGVIWYQGESNTNQVDLHSRLFRMLVNDWRIHFNKFDLPFYYVQLSSINRPNWGYFRDEQRKLLSIANTGMAVSLDVGHKTDVHPKQKWGVGERLAKVALAKAYKNNLNFSGPLFDYVNVLDDKLEVVFKYSSGLKTSDGFPVKDLEIADEDKLFVKAQSKIEADKLILWSKEVKTPRYVRYGYSSFSEGNLTNASGLPASTFSNITN</sequence>
<feature type="chain" id="PRO_5035160057" evidence="2">
    <location>
        <begin position="20"/>
        <end position="688"/>
    </location>
</feature>